<proteinExistence type="predicted"/>
<keyword evidence="2" id="KW-1185">Reference proteome</keyword>
<reference evidence="2" key="1">
    <citation type="journal article" date="2023" name="Nat. Plants">
        <title>Single-cell RNA sequencing provides a high-resolution roadmap for understanding the multicellular compartmentation of specialized metabolism.</title>
        <authorList>
            <person name="Sun S."/>
            <person name="Shen X."/>
            <person name="Li Y."/>
            <person name="Li Y."/>
            <person name="Wang S."/>
            <person name="Li R."/>
            <person name="Zhang H."/>
            <person name="Shen G."/>
            <person name="Guo B."/>
            <person name="Wei J."/>
            <person name="Xu J."/>
            <person name="St-Pierre B."/>
            <person name="Chen S."/>
            <person name="Sun C."/>
        </authorList>
    </citation>
    <scope>NUCLEOTIDE SEQUENCE [LARGE SCALE GENOMIC DNA]</scope>
</reference>
<gene>
    <name evidence="1" type="ORF">M9H77_13778</name>
</gene>
<name>A0ACC0BL65_CATRO</name>
<dbReference type="EMBL" id="CM044703">
    <property type="protein sequence ID" value="KAI5673414.1"/>
    <property type="molecule type" value="Genomic_DNA"/>
</dbReference>
<protein>
    <submittedName>
        <fullName evidence="1">Uncharacterized protein</fullName>
    </submittedName>
</protein>
<organism evidence="1 2">
    <name type="scientific">Catharanthus roseus</name>
    <name type="common">Madagascar periwinkle</name>
    <name type="synonym">Vinca rosea</name>
    <dbReference type="NCBI Taxonomy" id="4058"/>
    <lineage>
        <taxon>Eukaryota</taxon>
        <taxon>Viridiplantae</taxon>
        <taxon>Streptophyta</taxon>
        <taxon>Embryophyta</taxon>
        <taxon>Tracheophyta</taxon>
        <taxon>Spermatophyta</taxon>
        <taxon>Magnoliopsida</taxon>
        <taxon>eudicotyledons</taxon>
        <taxon>Gunneridae</taxon>
        <taxon>Pentapetalae</taxon>
        <taxon>asterids</taxon>
        <taxon>lamiids</taxon>
        <taxon>Gentianales</taxon>
        <taxon>Apocynaceae</taxon>
        <taxon>Rauvolfioideae</taxon>
        <taxon>Vinceae</taxon>
        <taxon>Catharanthinae</taxon>
        <taxon>Catharanthus</taxon>
    </lineage>
</organism>
<accession>A0ACC0BL65</accession>
<evidence type="ECO:0000313" key="2">
    <source>
        <dbReference type="Proteomes" id="UP001060085"/>
    </source>
</evidence>
<evidence type="ECO:0000313" key="1">
    <source>
        <dbReference type="EMBL" id="KAI5673414.1"/>
    </source>
</evidence>
<dbReference type="Proteomes" id="UP001060085">
    <property type="component" value="Linkage Group LG03"/>
</dbReference>
<comment type="caution">
    <text evidence="1">The sequence shown here is derived from an EMBL/GenBank/DDBJ whole genome shotgun (WGS) entry which is preliminary data.</text>
</comment>
<sequence>MTHEPLGSNNFVGGVAIEINAVNYLSLRSHLWHVGIDLIEGSNGMTDGESKETTKGKMDGPHSNKMTGKDKETPHFRFPSFKVYHYHRLGRTQSTPAPFSEYNYADIWYILQYFCQSSLKLSYFLTSKFAREPIGKRKKRKSKGLPSTATNSLLC</sequence>